<feature type="transmembrane region" description="Helical" evidence="6">
    <location>
        <begin position="115"/>
        <end position="134"/>
    </location>
</feature>
<keyword evidence="4 6" id="KW-1133">Transmembrane helix</keyword>
<dbReference type="SUPFAM" id="SSF103473">
    <property type="entry name" value="MFS general substrate transporter"/>
    <property type="match status" value="1"/>
</dbReference>
<dbReference type="Proteomes" id="UP001205185">
    <property type="component" value="Unassembled WGS sequence"/>
</dbReference>
<dbReference type="CDD" id="cd06173">
    <property type="entry name" value="MFS_MefA_like"/>
    <property type="match status" value="1"/>
</dbReference>
<gene>
    <name evidence="7" type="ORF">LV75_006466</name>
</gene>
<feature type="transmembrane region" description="Helical" evidence="6">
    <location>
        <begin position="292"/>
        <end position="314"/>
    </location>
</feature>
<keyword evidence="3 6" id="KW-0812">Transmembrane</keyword>
<feature type="transmembrane region" description="Helical" evidence="6">
    <location>
        <begin position="234"/>
        <end position="257"/>
    </location>
</feature>
<feature type="transmembrane region" description="Helical" evidence="6">
    <location>
        <begin position="393"/>
        <end position="412"/>
    </location>
</feature>
<dbReference type="PANTHER" id="PTHR23513">
    <property type="entry name" value="INTEGRAL MEMBRANE EFFLUX PROTEIN-RELATED"/>
    <property type="match status" value="1"/>
</dbReference>
<evidence type="ECO:0000256" key="3">
    <source>
        <dbReference type="ARBA" id="ARBA00022692"/>
    </source>
</evidence>
<organism evidence="7 8">
    <name type="scientific">Actinokineospora diospyrosa</name>
    <dbReference type="NCBI Taxonomy" id="103728"/>
    <lineage>
        <taxon>Bacteria</taxon>
        <taxon>Bacillati</taxon>
        <taxon>Actinomycetota</taxon>
        <taxon>Actinomycetes</taxon>
        <taxon>Pseudonocardiales</taxon>
        <taxon>Pseudonocardiaceae</taxon>
        <taxon>Actinokineospora</taxon>
    </lineage>
</organism>
<keyword evidence="8" id="KW-1185">Reference proteome</keyword>
<evidence type="ECO:0000313" key="8">
    <source>
        <dbReference type="Proteomes" id="UP001205185"/>
    </source>
</evidence>
<feature type="transmembrane region" description="Helical" evidence="6">
    <location>
        <begin position="90"/>
        <end position="108"/>
    </location>
</feature>
<evidence type="ECO:0000256" key="2">
    <source>
        <dbReference type="ARBA" id="ARBA00022475"/>
    </source>
</evidence>
<dbReference type="EMBL" id="JAMTCO010000019">
    <property type="protein sequence ID" value="MCP2273934.1"/>
    <property type="molecule type" value="Genomic_DNA"/>
</dbReference>
<keyword evidence="5 6" id="KW-0472">Membrane</keyword>
<dbReference type="Gene3D" id="1.20.1250.20">
    <property type="entry name" value="MFS general substrate transporter like domains"/>
    <property type="match status" value="1"/>
</dbReference>
<keyword evidence="2" id="KW-1003">Cell membrane</keyword>
<accession>A0ABT1IN28</accession>
<dbReference type="RefSeq" id="WP_253891122.1">
    <property type="nucleotide sequence ID" value="NZ_BAAAVB010000010.1"/>
</dbReference>
<dbReference type="InterPro" id="IPR036259">
    <property type="entry name" value="MFS_trans_sf"/>
</dbReference>
<dbReference type="PANTHER" id="PTHR23513:SF6">
    <property type="entry name" value="MAJOR FACILITATOR SUPERFAMILY ASSOCIATED DOMAIN-CONTAINING PROTEIN"/>
    <property type="match status" value="1"/>
</dbReference>
<evidence type="ECO:0000256" key="5">
    <source>
        <dbReference type="ARBA" id="ARBA00023136"/>
    </source>
</evidence>
<sequence>MDDVMSARKKWWSFATERPDFRNLWAAQSISVLGSQISLIAFPLIAISLLDASVSQVGVLAALERAPFLLFGLIAGVLIDRWRPRRVLLIADWVRAVAIGLIPTAALLDVLSIEWLFAIGFVIGVCTVFFDIAYQNVLTGTVVPADLLTANRWLETSRTVGEMSGPGAAAVLLKVVSAPVAIAVDAVSFAVSALFLHAMHATDGPKPERKRETSIWVDLKAGLRFIRQTSFLRWNAIIGATWNLLFQALLAVFFVYLARDLGLSPATVAVVVFVGSLGAVVGVLTMGRINKWLGLGPAIVFSMCVTSAGGLLLATANGSTIWAVVIVGAGFTLINASQPLFNVNVISIRQIITPRHLMGRTTAAIRFLVWGTLPIGALAGGFLGQAFGTKATIIGIGAGYLIPAAMTLVSPFRRIRQISDIEVGGGAAAT</sequence>
<dbReference type="InterPro" id="IPR011701">
    <property type="entry name" value="MFS"/>
</dbReference>
<feature type="transmembrane region" description="Helical" evidence="6">
    <location>
        <begin position="263"/>
        <end position="285"/>
    </location>
</feature>
<feature type="transmembrane region" description="Helical" evidence="6">
    <location>
        <begin position="57"/>
        <end position="78"/>
    </location>
</feature>
<evidence type="ECO:0000256" key="4">
    <source>
        <dbReference type="ARBA" id="ARBA00022989"/>
    </source>
</evidence>
<reference evidence="7 8" key="1">
    <citation type="submission" date="2022-06" db="EMBL/GenBank/DDBJ databases">
        <title>Genomic Encyclopedia of Archaeal and Bacterial Type Strains, Phase II (KMG-II): from individual species to whole genera.</title>
        <authorList>
            <person name="Goeker M."/>
        </authorList>
    </citation>
    <scope>NUCLEOTIDE SEQUENCE [LARGE SCALE GENOMIC DNA]</scope>
    <source>
        <strain evidence="7 8">DSM 44255</strain>
    </source>
</reference>
<name>A0ABT1IN28_9PSEU</name>
<proteinExistence type="predicted"/>
<feature type="transmembrane region" description="Helical" evidence="6">
    <location>
        <begin position="367"/>
        <end position="387"/>
    </location>
</feature>
<feature type="transmembrane region" description="Helical" evidence="6">
    <location>
        <begin position="320"/>
        <end position="346"/>
    </location>
</feature>
<dbReference type="Pfam" id="PF07690">
    <property type="entry name" value="MFS_1"/>
    <property type="match status" value="1"/>
</dbReference>
<evidence type="ECO:0000256" key="1">
    <source>
        <dbReference type="ARBA" id="ARBA00004651"/>
    </source>
</evidence>
<comment type="caution">
    <text evidence="7">The sequence shown here is derived from an EMBL/GenBank/DDBJ whole genome shotgun (WGS) entry which is preliminary data.</text>
</comment>
<feature type="transmembrane region" description="Helical" evidence="6">
    <location>
        <begin position="25"/>
        <end position="50"/>
    </location>
</feature>
<evidence type="ECO:0000313" key="7">
    <source>
        <dbReference type="EMBL" id="MCP2273934.1"/>
    </source>
</evidence>
<evidence type="ECO:0000256" key="6">
    <source>
        <dbReference type="SAM" id="Phobius"/>
    </source>
</evidence>
<protein>
    <submittedName>
        <fullName evidence="7">Major Facilitator Superfamily protein</fullName>
    </submittedName>
</protein>
<comment type="subcellular location">
    <subcellularLocation>
        <location evidence="1">Cell membrane</location>
        <topology evidence="1">Multi-pass membrane protein</topology>
    </subcellularLocation>
</comment>